<comment type="caution">
    <text evidence="1">The sequence shown here is derived from an EMBL/GenBank/DDBJ whole genome shotgun (WGS) entry which is preliminary data.</text>
</comment>
<dbReference type="InterPro" id="IPR021866">
    <property type="entry name" value="SpoIIAA-like"/>
</dbReference>
<dbReference type="Gene3D" id="3.40.50.10600">
    <property type="entry name" value="SpoIIaa-like domains"/>
    <property type="match status" value="2"/>
</dbReference>
<dbReference type="RefSeq" id="WP_133396654.1">
    <property type="nucleotide sequence ID" value="NZ_SNAA01000008.1"/>
</dbReference>
<keyword evidence="2" id="KW-1185">Reference proteome</keyword>
<dbReference type="OrthoDB" id="5457369at2"/>
<reference evidence="1 2" key="1">
    <citation type="submission" date="2019-03" db="EMBL/GenBank/DDBJ databases">
        <title>Primorskyibacter sp. SS33 isolated from sediments.</title>
        <authorList>
            <person name="Xunke S."/>
        </authorList>
    </citation>
    <scope>NUCLEOTIDE SEQUENCE [LARGE SCALE GENOMIC DNA]</scope>
    <source>
        <strain evidence="1 2">SS33</strain>
    </source>
</reference>
<dbReference type="AlphaFoldDB" id="A0A4R6AEG9"/>
<proteinExistence type="predicted"/>
<evidence type="ECO:0000313" key="2">
    <source>
        <dbReference type="Proteomes" id="UP000295701"/>
    </source>
</evidence>
<dbReference type="Proteomes" id="UP000295701">
    <property type="component" value="Unassembled WGS sequence"/>
</dbReference>
<dbReference type="SUPFAM" id="SSF52091">
    <property type="entry name" value="SpoIIaa-like"/>
    <property type="match status" value="2"/>
</dbReference>
<sequence length="254" mass="27348">MLRVREIGADVVEVTLSGVVDRADIAGLEQALGPKLEREGPMGLIVRAEDWADITADALAAEARFELSKLARWSVFARMAVVSDLQAIGAILAWVDPLMPMIEMRRFDAAQASEAEAWVSDLPDRVTARSAQSGAVTVLSDGSDGLLAFEIDGRITPEDVDRMLAPLAPHLEEGRKVNLLVRIASFDGFDPSILTRSLMGTKFDAMSHLGRYALIGAPPWMAAIAGTVGGMMPFGLRLFDAKDEDAAWAWARGG</sequence>
<dbReference type="InterPro" id="IPR038396">
    <property type="entry name" value="SpoIIAA-like_sf"/>
</dbReference>
<dbReference type="Pfam" id="PF11964">
    <property type="entry name" value="SpoIIAA-like"/>
    <property type="match status" value="2"/>
</dbReference>
<accession>A0A4R6AEG9</accession>
<organism evidence="1 2">
    <name type="scientific">Palleronia sediminis</name>
    <dbReference type="NCBI Taxonomy" id="2547833"/>
    <lineage>
        <taxon>Bacteria</taxon>
        <taxon>Pseudomonadati</taxon>
        <taxon>Pseudomonadota</taxon>
        <taxon>Alphaproteobacteria</taxon>
        <taxon>Rhodobacterales</taxon>
        <taxon>Roseobacteraceae</taxon>
        <taxon>Palleronia</taxon>
    </lineage>
</organism>
<gene>
    <name evidence="1" type="ORF">E2L08_08540</name>
</gene>
<dbReference type="InterPro" id="IPR036513">
    <property type="entry name" value="STAS_dom_sf"/>
</dbReference>
<evidence type="ECO:0000313" key="1">
    <source>
        <dbReference type="EMBL" id="TDL79643.1"/>
    </source>
</evidence>
<name>A0A4R6AEG9_9RHOB</name>
<dbReference type="EMBL" id="SNAA01000008">
    <property type="protein sequence ID" value="TDL79643.1"/>
    <property type="molecule type" value="Genomic_DNA"/>
</dbReference>
<protein>
    <submittedName>
        <fullName evidence="1">STAS/SEC14 domain-containing protein</fullName>
    </submittedName>
</protein>